<dbReference type="InterPro" id="IPR005493">
    <property type="entry name" value="RraA/RraA-like"/>
</dbReference>
<evidence type="ECO:0000256" key="7">
    <source>
        <dbReference type="ARBA" id="ARBA00016549"/>
    </source>
</evidence>
<comment type="catalytic activity">
    <reaction evidence="12">
        <text>oxaloacetate + H(+) = pyruvate + CO2</text>
        <dbReference type="Rhea" id="RHEA:15641"/>
        <dbReference type="ChEBI" id="CHEBI:15361"/>
        <dbReference type="ChEBI" id="CHEBI:15378"/>
        <dbReference type="ChEBI" id="CHEBI:16452"/>
        <dbReference type="ChEBI" id="CHEBI:16526"/>
        <dbReference type="EC" id="4.1.1.112"/>
    </reaction>
</comment>
<dbReference type="PANTHER" id="PTHR33254:SF4">
    <property type="entry name" value="4-HYDROXY-4-METHYL-2-OXOGLUTARATE ALDOLASE 3-RELATED"/>
    <property type="match status" value="1"/>
</dbReference>
<dbReference type="RefSeq" id="WP_192786059.1">
    <property type="nucleotide sequence ID" value="NZ_JADBEK010000001.1"/>
</dbReference>
<dbReference type="PANTHER" id="PTHR33254">
    <property type="entry name" value="4-HYDROXY-4-METHYL-2-OXOGLUTARATE ALDOLASE 3-RELATED"/>
    <property type="match status" value="1"/>
</dbReference>
<dbReference type="Pfam" id="PF03737">
    <property type="entry name" value="RraA-like"/>
    <property type="match status" value="1"/>
</dbReference>
<dbReference type="EC" id="4.1.3.17" evidence="5"/>
<evidence type="ECO:0000256" key="9">
    <source>
        <dbReference type="ARBA" id="ARBA00029596"/>
    </source>
</evidence>
<dbReference type="NCBIfam" id="NF004850">
    <property type="entry name" value="PRK06201.1"/>
    <property type="match status" value="1"/>
</dbReference>
<comment type="caution">
    <text evidence="13">The sequence shown here is derived from an EMBL/GenBank/DDBJ whole genome shotgun (WGS) entry which is preliminary data.</text>
</comment>
<dbReference type="EC" id="4.1.1.112" evidence="6"/>
<evidence type="ECO:0000256" key="10">
    <source>
        <dbReference type="ARBA" id="ARBA00030169"/>
    </source>
</evidence>
<dbReference type="InterPro" id="IPR036704">
    <property type="entry name" value="RraA/RraA-like_sf"/>
</dbReference>
<dbReference type="EMBL" id="JADBEK010000001">
    <property type="protein sequence ID" value="MBE1585290.1"/>
    <property type="molecule type" value="Genomic_DNA"/>
</dbReference>
<evidence type="ECO:0000256" key="3">
    <source>
        <dbReference type="ARBA" id="ARBA00008621"/>
    </source>
</evidence>
<dbReference type="CDD" id="cd16841">
    <property type="entry name" value="RraA_family"/>
    <property type="match status" value="1"/>
</dbReference>
<comment type="similarity">
    <text evidence="3">Belongs to the class II aldolase/RraA-like family.</text>
</comment>
<gene>
    <name evidence="13" type="ORF">H4W80_003548</name>
</gene>
<name>A0ABR9LXB8_9ACTN</name>
<evidence type="ECO:0000256" key="8">
    <source>
        <dbReference type="ARBA" id="ARBA00025046"/>
    </source>
</evidence>
<evidence type="ECO:0000313" key="14">
    <source>
        <dbReference type="Proteomes" id="UP000633509"/>
    </source>
</evidence>
<evidence type="ECO:0000256" key="1">
    <source>
        <dbReference type="ARBA" id="ARBA00001342"/>
    </source>
</evidence>
<evidence type="ECO:0000256" key="2">
    <source>
        <dbReference type="ARBA" id="ARBA00001968"/>
    </source>
</evidence>
<comment type="subunit">
    <text evidence="4">Homotrimer.</text>
</comment>
<accession>A0ABR9LXB8</accession>
<comment type="catalytic activity">
    <reaction evidence="1">
        <text>4-hydroxy-4-methyl-2-oxoglutarate = 2 pyruvate</text>
        <dbReference type="Rhea" id="RHEA:22748"/>
        <dbReference type="ChEBI" id="CHEBI:15361"/>
        <dbReference type="ChEBI" id="CHEBI:58276"/>
        <dbReference type="EC" id="4.1.3.17"/>
    </reaction>
</comment>
<evidence type="ECO:0000256" key="11">
    <source>
        <dbReference type="ARBA" id="ARBA00032305"/>
    </source>
</evidence>
<dbReference type="SUPFAM" id="SSF89562">
    <property type="entry name" value="RraA-like"/>
    <property type="match status" value="1"/>
</dbReference>
<sequence>MSETSQDALARLAALPTANIGDAMDRLGVLDSRIRPIWPGARVAGRAFTIWTRSGDNALIHQALDVVEPGDVIVVNGGGDESRALIGELIGQRAKNKGVAGFVIDGAVRDADGLGEMGMPVFARAVTPAGPYKNGPGHLGRTVAVGGVAVAPGDLILGDADGVVVVPLAEAERVARAAEAVFVTEEGKRAAILESA</sequence>
<evidence type="ECO:0000256" key="5">
    <source>
        <dbReference type="ARBA" id="ARBA00012213"/>
    </source>
</evidence>
<dbReference type="Proteomes" id="UP000633509">
    <property type="component" value="Unassembled WGS sequence"/>
</dbReference>
<comment type="cofactor">
    <cofactor evidence="2">
        <name>a divalent metal cation</name>
        <dbReference type="ChEBI" id="CHEBI:60240"/>
    </cofactor>
</comment>
<organism evidence="13 14">
    <name type="scientific">Nonomuraea angiospora</name>
    <dbReference type="NCBI Taxonomy" id="46172"/>
    <lineage>
        <taxon>Bacteria</taxon>
        <taxon>Bacillati</taxon>
        <taxon>Actinomycetota</taxon>
        <taxon>Actinomycetes</taxon>
        <taxon>Streptosporangiales</taxon>
        <taxon>Streptosporangiaceae</taxon>
        <taxon>Nonomuraea</taxon>
    </lineage>
</organism>
<evidence type="ECO:0000256" key="6">
    <source>
        <dbReference type="ARBA" id="ARBA00012947"/>
    </source>
</evidence>
<evidence type="ECO:0000256" key="12">
    <source>
        <dbReference type="ARBA" id="ARBA00047973"/>
    </source>
</evidence>
<proteinExistence type="inferred from homology"/>
<dbReference type="Gene3D" id="3.50.30.40">
    <property type="entry name" value="Ribonuclease E inhibitor RraA/RraA-like"/>
    <property type="match status" value="1"/>
</dbReference>
<keyword evidence="14" id="KW-1185">Reference proteome</keyword>
<reference evidence="13 14" key="1">
    <citation type="submission" date="2020-10" db="EMBL/GenBank/DDBJ databases">
        <title>Sequencing the genomes of 1000 actinobacteria strains.</title>
        <authorList>
            <person name="Klenk H.-P."/>
        </authorList>
    </citation>
    <scope>NUCLEOTIDE SEQUENCE [LARGE SCALE GENOMIC DNA]</scope>
    <source>
        <strain evidence="13 14">DSM 43173</strain>
    </source>
</reference>
<evidence type="ECO:0000256" key="4">
    <source>
        <dbReference type="ARBA" id="ARBA00011233"/>
    </source>
</evidence>
<protein>
    <recommendedName>
        <fullName evidence="7">Putative 4-hydroxy-4-methyl-2-oxoglutarate aldolase</fullName>
        <ecNumber evidence="6">4.1.1.112</ecNumber>
        <ecNumber evidence="5">4.1.3.17</ecNumber>
    </recommendedName>
    <alternativeName>
        <fullName evidence="11">Oxaloacetate decarboxylase</fullName>
    </alternativeName>
    <alternativeName>
        <fullName evidence="9">Regulator of ribonuclease activity homolog</fullName>
    </alternativeName>
    <alternativeName>
        <fullName evidence="10">RraA-like protein</fullName>
    </alternativeName>
</protein>
<comment type="function">
    <text evidence="8">Catalyzes the aldol cleavage of 4-hydroxy-4-methyl-2-oxoglutarate (HMG) into 2 molecules of pyruvate. Also contains a secondary oxaloacetate (OAA) decarboxylase activity due to the common pyruvate enolate transition state formed following C-C bond cleavage in the retro-aldol and decarboxylation reactions.</text>
</comment>
<evidence type="ECO:0000313" key="13">
    <source>
        <dbReference type="EMBL" id="MBE1585290.1"/>
    </source>
</evidence>